<name>A0ABX6N6K8_9BURK</name>
<evidence type="ECO:0000256" key="1">
    <source>
        <dbReference type="SAM" id="Phobius"/>
    </source>
</evidence>
<protein>
    <recommendedName>
        <fullName evidence="4">Prepilin-type N-terminal cleavage/methylation domain-containing protein</fullName>
    </recommendedName>
</protein>
<dbReference type="EMBL" id="CP053084">
    <property type="protein sequence ID" value="QJR30001.1"/>
    <property type="molecule type" value="Genomic_DNA"/>
</dbReference>
<keyword evidence="1" id="KW-0812">Transmembrane</keyword>
<keyword evidence="1" id="KW-1133">Transmembrane helix</keyword>
<proteinExistence type="predicted"/>
<evidence type="ECO:0000313" key="2">
    <source>
        <dbReference type="EMBL" id="QJR30001.1"/>
    </source>
</evidence>
<organism evidence="2 3">
    <name type="scientific">Limnobacter profundi</name>
    <dbReference type="NCBI Taxonomy" id="2732163"/>
    <lineage>
        <taxon>Bacteria</taxon>
        <taxon>Pseudomonadati</taxon>
        <taxon>Pseudomonadota</taxon>
        <taxon>Betaproteobacteria</taxon>
        <taxon>Burkholderiales</taxon>
        <taxon>Burkholderiaceae</taxon>
        <taxon>Limnobacter</taxon>
    </lineage>
</organism>
<evidence type="ECO:0008006" key="4">
    <source>
        <dbReference type="Google" id="ProtNLM"/>
    </source>
</evidence>
<gene>
    <name evidence="2" type="ORF">HKT17_09935</name>
</gene>
<reference evidence="2 3" key="1">
    <citation type="submission" date="2020-05" db="EMBL/GenBank/DDBJ databases">
        <title>Compete genome of Limnobacter sp. SAORIC-580.</title>
        <authorList>
            <person name="Song J."/>
            <person name="Cho J.-C."/>
        </authorList>
    </citation>
    <scope>NUCLEOTIDE SEQUENCE [LARGE SCALE GENOMIC DNA]</scope>
    <source>
        <strain evidence="2 3">SAORIC-580</strain>
    </source>
</reference>
<feature type="transmembrane region" description="Helical" evidence="1">
    <location>
        <begin position="12"/>
        <end position="35"/>
    </location>
</feature>
<evidence type="ECO:0000313" key="3">
    <source>
        <dbReference type="Proteomes" id="UP000501130"/>
    </source>
</evidence>
<dbReference type="RefSeq" id="WP_171099740.1">
    <property type="nucleotide sequence ID" value="NZ_CP053084.1"/>
</dbReference>
<keyword evidence="3" id="KW-1185">Reference proteome</keyword>
<keyword evidence="1" id="KW-0472">Membrane</keyword>
<sequence length="334" mass="34574">MLDSLKHRNTKHTGFLSIELALVLIISAIIAFAVVQQQARSAKSSVAKIQADQLNQVGDALNSYTDLYRRGISAPGDLQVDLNNDGITDVTIPETPVTGNEGSKLTPTIENLIDVGLLPASFVNRPAASDGQFITRLSILPAGCSMAADNCRIEGYITLNQPVTIGGQDGSAGEFDSDIAGDMLSFMGGNGFTTLQADTPATSAGGNFTVALDIDGNGTTDANTPAGIPGVRVGALASRYDVRNPIADVDFCRGNRTLNWVNSGNSCTTVIFNDTPVGYRFVAVDADTGGGAGGGGSAFIRCVYNPNANPPAQLSILSSCCQNGNQACTPPAVP</sequence>
<accession>A0ABX6N6K8</accession>
<dbReference type="Proteomes" id="UP000501130">
    <property type="component" value="Chromosome"/>
</dbReference>